<name>A0A1M7YBQ1_9FIRM</name>
<keyword evidence="8 12" id="KW-0131">Cell cycle</keyword>
<feature type="domain" description="Enolpyruvate transferase" evidence="13">
    <location>
        <begin position="8"/>
        <end position="405"/>
    </location>
</feature>
<dbReference type="Gene3D" id="3.65.10.10">
    <property type="entry name" value="Enolpyruvate transferase domain"/>
    <property type="match status" value="2"/>
</dbReference>
<evidence type="ECO:0000256" key="3">
    <source>
        <dbReference type="ARBA" id="ARBA00022490"/>
    </source>
</evidence>
<evidence type="ECO:0000256" key="12">
    <source>
        <dbReference type="HAMAP-Rule" id="MF_00111"/>
    </source>
</evidence>
<keyword evidence="3 12" id="KW-0963">Cytoplasm</keyword>
<keyword evidence="9 12" id="KW-0961">Cell wall biogenesis/degradation</keyword>
<dbReference type="Proteomes" id="UP000184612">
    <property type="component" value="Unassembled WGS sequence"/>
</dbReference>
<evidence type="ECO:0000259" key="13">
    <source>
        <dbReference type="Pfam" id="PF00275"/>
    </source>
</evidence>
<protein>
    <recommendedName>
        <fullName evidence="12">UDP-N-acetylglucosamine 1-carboxyvinyltransferase</fullName>
        <ecNumber evidence="12">2.5.1.7</ecNumber>
    </recommendedName>
    <alternativeName>
        <fullName evidence="12">Enoylpyruvate transferase</fullName>
    </alternativeName>
    <alternativeName>
        <fullName evidence="12">UDP-N-acetylglucosamine enolpyruvyl transferase</fullName>
        <shortName evidence="12">EPT</shortName>
    </alternativeName>
</protein>
<dbReference type="SUPFAM" id="SSF55205">
    <property type="entry name" value="EPT/RTPC-like"/>
    <property type="match status" value="1"/>
</dbReference>
<comment type="subcellular location">
    <subcellularLocation>
        <location evidence="1 12">Cytoplasm</location>
    </subcellularLocation>
</comment>
<comment type="function">
    <text evidence="12">Cell wall formation. Adds enolpyruvyl to UDP-N-acetylglucosamine.</text>
</comment>
<evidence type="ECO:0000256" key="6">
    <source>
        <dbReference type="ARBA" id="ARBA00022960"/>
    </source>
</evidence>
<comment type="caution">
    <text evidence="12">Lacks conserved residue(s) required for the propagation of feature annotation.</text>
</comment>
<dbReference type="InterPro" id="IPR005750">
    <property type="entry name" value="UDP_GlcNAc_COvinyl_MurA"/>
</dbReference>
<evidence type="ECO:0000256" key="7">
    <source>
        <dbReference type="ARBA" id="ARBA00022984"/>
    </source>
</evidence>
<dbReference type="GO" id="GO:0008760">
    <property type="term" value="F:UDP-N-acetylglucosamine 1-carboxyvinyltransferase activity"/>
    <property type="evidence" value="ECO:0007669"/>
    <property type="project" value="UniProtKB-UniRule"/>
</dbReference>
<dbReference type="InterPro" id="IPR001986">
    <property type="entry name" value="Enolpyruvate_Tfrase_dom"/>
</dbReference>
<dbReference type="GO" id="GO:0008360">
    <property type="term" value="P:regulation of cell shape"/>
    <property type="evidence" value="ECO:0007669"/>
    <property type="project" value="UniProtKB-KW"/>
</dbReference>
<reference evidence="14 15" key="1">
    <citation type="submission" date="2016-12" db="EMBL/GenBank/DDBJ databases">
        <authorList>
            <person name="Song W.-J."/>
            <person name="Kurnit D.M."/>
        </authorList>
    </citation>
    <scope>NUCLEOTIDE SEQUENCE [LARGE SCALE GENOMIC DNA]</scope>
    <source>
        <strain evidence="14 15">DSM 12503</strain>
    </source>
</reference>
<dbReference type="HAMAP" id="MF_00111">
    <property type="entry name" value="MurA"/>
    <property type="match status" value="1"/>
</dbReference>
<proteinExistence type="inferred from homology"/>
<dbReference type="GO" id="GO:0071555">
    <property type="term" value="P:cell wall organization"/>
    <property type="evidence" value="ECO:0007669"/>
    <property type="project" value="UniProtKB-KW"/>
</dbReference>
<dbReference type="UniPathway" id="UPA00219"/>
<feature type="modified residue" description="2-(S-cysteinyl)pyruvic acid O-phosphothioketal" evidence="12">
    <location>
        <position position="116"/>
    </location>
</feature>
<keyword evidence="4 12" id="KW-0132">Cell division</keyword>
<dbReference type="OrthoDB" id="9803760at2"/>
<dbReference type="GO" id="GO:0009252">
    <property type="term" value="P:peptidoglycan biosynthetic process"/>
    <property type="evidence" value="ECO:0007669"/>
    <property type="project" value="UniProtKB-UniRule"/>
</dbReference>
<feature type="binding site" evidence="12">
    <location>
        <begin position="22"/>
        <end position="23"/>
    </location>
    <ligand>
        <name>phosphoenolpyruvate</name>
        <dbReference type="ChEBI" id="CHEBI:58702"/>
    </ligand>
</feature>
<evidence type="ECO:0000313" key="15">
    <source>
        <dbReference type="Proteomes" id="UP000184612"/>
    </source>
</evidence>
<dbReference type="AlphaFoldDB" id="A0A1M7YBQ1"/>
<keyword evidence="7 12" id="KW-0573">Peptidoglycan synthesis</keyword>
<feature type="binding site" evidence="12">
    <location>
        <position position="327"/>
    </location>
    <ligand>
        <name>UDP-N-acetyl-alpha-D-glucosamine</name>
        <dbReference type="ChEBI" id="CHEBI:57705"/>
    </ligand>
</feature>
<evidence type="ECO:0000313" key="14">
    <source>
        <dbReference type="EMBL" id="SHO49948.1"/>
    </source>
</evidence>
<sequence length="419" mass="44748">MTYIEIMGGKKLNGEVNIQGSKNTVLPILAATLLINGITKLNHCPKILDVEHMIKILIEIGCSVTWEDSSIIVDTRGLNTEVVPTELVKKMRSSIILLGALLGRSHHAVVSYPGGCTIGARPINFHLDAFQKMNVALEEEDGLVKCVTSGIKGADIYFPSPSVGATENVILAGTLGFGKTRIFNAAREPEILELCKFLNSAGAKIYGAGTSRIEIEGVASLHQTEYSAPSDRIVAGTYLAAAAGTGGEVTLKGIGCGSLSTVIQTLRKMGSHIKCGQDSITIRSGGNVTAIPEIKTAPYPGFPTDMQSQIMSVLMKASGSSKIVEEIFEGRYQNVPEQARFGAQICLHDREAYITGVPVLKASEVSAGELRGGAALVIAGLMAEGKTIVKNPYHIQRGYEDICRDLRTLGAQIDYKEEN</sequence>
<dbReference type="STRING" id="1121345.SAMN02745217_02505"/>
<dbReference type="InterPro" id="IPR013792">
    <property type="entry name" value="RNA3'P_cycl/enolpyr_Trfase_a/b"/>
</dbReference>
<dbReference type="GO" id="GO:0051301">
    <property type="term" value="P:cell division"/>
    <property type="evidence" value="ECO:0007669"/>
    <property type="project" value="UniProtKB-KW"/>
</dbReference>
<dbReference type="NCBIfam" id="TIGR01072">
    <property type="entry name" value="murA"/>
    <property type="match status" value="1"/>
</dbReference>
<evidence type="ECO:0000256" key="1">
    <source>
        <dbReference type="ARBA" id="ARBA00004496"/>
    </source>
</evidence>
<dbReference type="GO" id="GO:0005737">
    <property type="term" value="C:cytoplasm"/>
    <property type="evidence" value="ECO:0007669"/>
    <property type="project" value="UniProtKB-SubCell"/>
</dbReference>
<evidence type="ECO:0000256" key="9">
    <source>
        <dbReference type="ARBA" id="ARBA00023316"/>
    </source>
</evidence>
<dbReference type="PANTHER" id="PTHR43783:SF1">
    <property type="entry name" value="UDP-N-ACETYLGLUCOSAMINE 1-CARBOXYVINYLTRANSFERASE"/>
    <property type="match status" value="1"/>
</dbReference>
<comment type="catalytic activity">
    <reaction evidence="11 12">
        <text>phosphoenolpyruvate + UDP-N-acetyl-alpha-D-glucosamine = UDP-N-acetyl-3-O-(1-carboxyvinyl)-alpha-D-glucosamine + phosphate</text>
        <dbReference type="Rhea" id="RHEA:18681"/>
        <dbReference type="ChEBI" id="CHEBI:43474"/>
        <dbReference type="ChEBI" id="CHEBI:57705"/>
        <dbReference type="ChEBI" id="CHEBI:58702"/>
        <dbReference type="ChEBI" id="CHEBI:68483"/>
        <dbReference type="EC" id="2.5.1.7"/>
    </reaction>
</comment>
<evidence type="ECO:0000256" key="8">
    <source>
        <dbReference type="ARBA" id="ARBA00023306"/>
    </source>
</evidence>
<evidence type="ECO:0000256" key="11">
    <source>
        <dbReference type="ARBA" id="ARBA00047527"/>
    </source>
</evidence>
<organism evidence="14 15">
    <name type="scientific">Anaerocolumna xylanovorans DSM 12503</name>
    <dbReference type="NCBI Taxonomy" id="1121345"/>
    <lineage>
        <taxon>Bacteria</taxon>
        <taxon>Bacillati</taxon>
        <taxon>Bacillota</taxon>
        <taxon>Clostridia</taxon>
        <taxon>Lachnospirales</taxon>
        <taxon>Lachnospiraceae</taxon>
        <taxon>Anaerocolumna</taxon>
    </lineage>
</organism>
<dbReference type="EC" id="2.5.1.7" evidence="12"/>
<feature type="active site" description="Proton donor" evidence="12">
    <location>
        <position position="116"/>
    </location>
</feature>
<keyword evidence="12" id="KW-0670">Pyruvate</keyword>
<dbReference type="PANTHER" id="PTHR43783">
    <property type="entry name" value="UDP-N-ACETYLGLUCOSAMINE 1-CARBOXYVINYLTRANSFERASE"/>
    <property type="match status" value="1"/>
</dbReference>
<comment type="pathway">
    <text evidence="2 12">Cell wall biogenesis; peptidoglycan biosynthesis.</text>
</comment>
<keyword evidence="15" id="KW-1185">Reference proteome</keyword>
<dbReference type="EMBL" id="FRFD01000007">
    <property type="protein sequence ID" value="SHO49948.1"/>
    <property type="molecule type" value="Genomic_DNA"/>
</dbReference>
<dbReference type="CDD" id="cd01555">
    <property type="entry name" value="UdpNAET"/>
    <property type="match status" value="1"/>
</dbReference>
<dbReference type="NCBIfam" id="NF006873">
    <property type="entry name" value="PRK09369.1"/>
    <property type="match status" value="1"/>
</dbReference>
<dbReference type="InterPro" id="IPR050068">
    <property type="entry name" value="MurA_subfamily"/>
</dbReference>
<dbReference type="RefSeq" id="WP_073589199.1">
    <property type="nucleotide sequence ID" value="NZ_FRFD01000007.1"/>
</dbReference>
<feature type="binding site" evidence="12">
    <location>
        <position position="305"/>
    </location>
    <ligand>
        <name>UDP-N-acetyl-alpha-D-glucosamine</name>
        <dbReference type="ChEBI" id="CHEBI:57705"/>
    </ligand>
</feature>
<evidence type="ECO:0000256" key="2">
    <source>
        <dbReference type="ARBA" id="ARBA00004752"/>
    </source>
</evidence>
<dbReference type="Pfam" id="PF00275">
    <property type="entry name" value="EPSP_synthase"/>
    <property type="match status" value="1"/>
</dbReference>
<feature type="binding site" evidence="12">
    <location>
        <position position="92"/>
    </location>
    <ligand>
        <name>UDP-N-acetyl-alpha-D-glucosamine</name>
        <dbReference type="ChEBI" id="CHEBI:57705"/>
    </ligand>
</feature>
<evidence type="ECO:0000256" key="5">
    <source>
        <dbReference type="ARBA" id="ARBA00022679"/>
    </source>
</evidence>
<evidence type="ECO:0000256" key="4">
    <source>
        <dbReference type="ARBA" id="ARBA00022618"/>
    </source>
</evidence>
<evidence type="ECO:0000256" key="10">
    <source>
        <dbReference type="ARBA" id="ARBA00038367"/>
    </source>
</evidence>
<accession>A0A1M7YBQ1</accession>
<comment type="similarity">
    <text evidence="10 12">Belongs to the EPSP synthase family. MurA subfamily.</text>
</comment>
<gene>
    <name evidence="12" type="primary">murA</name>
    <name evidence="14" type="ORF">SAMN02745217_02505</name>
</gene>
<keyword evidence="5 12" id="KW-0808">Transferase</keyword>
<keyword evidence="6 12" id="KW-0133">Cell shape</keyword>
<dbReference type="InterPro" id="IPR036968">
    <property type="entry name" value="Enolpyruvate_Tfrase_sf"/>
</dbReference>
<dbReference type="GO" id="GO:0019277">
    <property type="term" value="P:UDP-N-acetylgalactosamine biosynthetic process"/>
    <property type="evidence" value="ECO:0007669"/>
    <property type="project" value="InterPro"/>
</dbReference>